<evidence type="ECO:0000256" key="2">
    <source>
        <dbReference type="ARBA" id="ARBA00004735"/>
    </source>
</evidence>
<dbReference type="GO" id="GO:0005737">
    <property type="term" value="C:cytoplasm"/>
    <property type="evidence" value="ECO:0007669"/>
    <property type="project" value="UniProtKB-UniRule"/>
</dbReference>
<sequence>MPLPSKPMPIATRRSPLALVQARDVQARLARLHGVEDEMRDTVFPILGLLSTGDQIQDRALIEAGGKGLFTKEIDEALLERRAAFAVHSMKDVQTELPEGIELGAILEREDARDMLLARGGETRLADLPQGVVIGTASLRRQAQALYQRPDLSVVVLRGNVDTRLGRLASGEIYATFLARAGLNRLGRKEADAEPLALSEMLPAAAQGAVGVAIRSDDDRARELLMPLNHRETELTTLAERAFLARLDGSCRTPIAAHVHIESMDFTGEVLTPDGQVRWREQMRFDMKTATRTSAIAAGQSLGQAVRDAAGDQLAAALANA</sequence>
<name>A0A1G9SWN4_9PROT</name>
<comment type="subunit">
    <text evidence="4 8">Monomer.</text>
</comment>
<dbReference type="Gene3D" id="3.40.190.10">
    <property type="entry name" value="Periplasmic binding protein-like II"/>
    <property type="match status" value="2"/>
</dbReference>
<dbReference type="Gene3D" id="3.30.160.40">
    <property type="entry name" value="Porphobilinogen deaminase, C-terminal domain"/>
    <property type="match status" value="1"/>
</dbReference>
<dbReference type="Pfam" id="PF03900">
    <property type="entry name" value="Porphobil_deamC"/>
    <property type="match status" value="1"/>
</dbReference>
<accession>A0A1G9SWN4</accession>
<evidence type="ECO:0000256" key="5">
    <source>
        <dbReference type="ARBA" id="ARBA00022679"/>
    </source>
</evidence>
<dbReference type="EMBL" id="FNHG01000010">
    <property type="protein sequence ID" value="SDM39830.1"/>
    <property type="molecule type" value="Genomic_DNA"/>
</dbReference>
<dbReference type="SUPFAM" id="SSF53850">
    <property type="entry name" value="Periplasmic binding protein-like II"/>
    <property type="match status" value="1"/>
</dbReference>
<evidence type="ECO:0000313" key="11">
    <source>
        <dbReference type="EMBL" id="SDM39830.1"/>
    </source>
</evidence>
<dbReference type="InterPro" id="IPR022419">
    <property type="entry name" value="Porphobilin_deaminase_cofac_BS"/>
</dbReference>
<dbReference type="InterPro" id="IPR036803">
    <property type="entry name" value="Porphobilinogen_deaminase_C_sf"/>
</dbReference>
<comment type="cofactor">
    <cofactor evidence="8">
        <name>dipyrromethane</name>
        <dbReference type="ChEBI" id="CHEBI:60342"/>
    </cofactor>
    <text evidence="8">Binds 1 dipyrromethane group covalently.</text>
</comment>
<dbReference type="STRING" id="144026.SAMN04488568_11098"/>
<evidence type="ECO:0000259" key="9">
    <source>
        <dbReference type="Pfam" id="PF01379"/>
    </source>
</evidence>
<evidence type="ECO:0000313" key="12">
    <source>
        <dbReference type="Proteomes" id="UP000199759"/>
    </source>
</evidence>
<dbReference type="AlphaFoldDB" id="A0A1G9SWN4"/>
<comment type="catalytic activity">
    <reaction evidence="7 8">
        <text>4 porphobilinogen + H2O = hydroxymethylbilane + 4 NH4(+)</text>
        <dbReference type="Rhea" id="RHEA:13185"/>
        <dbReference type="ChEBI" id="CHEBI:15377"/>
        <dbReference type="ChEBI" id="CHEBI:28938"/>
        <dbReference type="ChEBI" id="CHEBI:57845"/>
        <dbReference type="ChEBI" id="CHEBI:58126"/>
        <dbReference type="EC" id="2.5.1.61"/>
    </reaction>
</comment>
<dbReference type="HAMAP" id="MF_00260">
    <property type="entry name" value="Porphobil_deam"/>
    <property type="match status" value="1"/>
</dbReference>
<dbReference type="PIRSF" id="PIRSF001438">
    <property type="entry name" value="4pyrrol_synth_OHMeBilane_synth"/>
    <property type="match status" value="1"/>
</dbReference>
<evidence type="ECO:0000256" key="6">
    <source>
        <dbReference type="ARBA" id="ARBA00023244"/>
    </source>
</evidence>
<gene>
    <name evidence="8" type="primary">hemC</name>
    <name evidence="11" type="ORF">SAMN04488568_11098</name>
</gene>
<comment type="similarity">
    <text evidence="3 8">Belongs to the HMBS family.</text>
</comment>
<dbReference type="PROSITE" id="PS00533">
    <property type="entry name" value="PORPHOBILINOGEN_DEAM"/>
    <property type="match status" value="1"/>
</dbReference>
<evidence type="ECO:0000256" key="1">
    <source>
        <dbReference type="ARBA" id="ARBA00002869"/>
    </source>
</evidence>
<evidence type="ECO:0000256" key="7">
    <source>
        <dbReference type="ARBA" id="ARBA00048169"/>
    </source>
</evidence>
<keyword evidence="6 8" id="KW-0627">Porphyrin biosynthesis</keyword>
<dbReference type="OrthoDB" id="9810298at2"/>
<evidence type="ECO:0000256" key="4">
    <source>
        <dbReference type="ARBA" id="ARBA00011245"/>
    </source>
</evidence>
<dbReference type="NCBIfam" id="TIGR00212">
    <property type="entry name" value="hemC"/>
    <property type="match status" value="1"/>
</dbReference>
<feature type="domain" description="Porphobilinogen deaminase N-terminal" evidence="9">
    <location>
        <begin position="10"/>
        <end position="222"/>
    </location>
</feature>
<feature type="modified residue" description="S-(dipyrrolylmethanemethyl)cysteine" evidence="8">
    <location>
        <position position="251"/>
    </location>
</feature>
<dbReference type="InterPro" id="IPR022417">
    <property type="entry name" value="Porphobilin_deaminase_N"/>
</dbReference>
<dbReference type="EC" id="2.5.1.61" evidence="8"/>
<dbReference type="PANTHER" id="PTHR11557:SF0">
    <property type="entry name" value="PORPHOBILINOGEN DEAMINASE"/>
    <property type="match status" value="1"/>
</dbReference>
<comment type="miscellaneous">
    <text evidence="8">The porphobilinogen subunits are added to the dipyrromethane group.</text>
</comment>
<evidence type="ECO:0000256" key="3">
    <source>
        <dbReference type="ARBA" id="ARBA00005638"/>
    </source>
</evidence>
<protein>
    <recommendedName>
        <fullName evidence="8">Porphobilinogen deaminase</fullName>
        <shortName evidence="8">PBG</shortName>
        <ecNumber evidence="8">2.5.1.61</ecNumber>
    </recommendedName>
    <alternativeName>
        <fullName evidence="8">Hydroxymethylbilane synthase</fullName>
        <shortName evidence="8">HMBS</shortName>
    </alternativeName>
    <alternativeName>
        <fullName evidence="8">Pre-uroporphyrinogen synthase</fullName>
    </alternativeName>
</protein>
<comment type="function">
    <text evidence="1 8">Tetrapolymerization of the monopyrrole PBG into the hydroxymethylbilane pre-uroporphyrinogen in several discrete steps.</text>
</comment>
<dbReference type="InterPro" id="IPR000860">
    <property type="entry name" value="HemC"/>
</dbReference>
<dbReference type="FunFam" id="3.40.190.10:FF:000005">
    <property type="entry name" value="Porphobilinogen deaminase"/>
    <property type="match status" value="1"/>
</dbReference>
<keyword evidence="12" id="KW-1185">Reference proteome</keyword>
<dbReference type="Proteomes" id="UP000199759">
    <property type="component" value="Unassembled WGS sequence"/>
</dbReference>
<dbReference type="PRINTS" id="PR00151">
    <property type="entry name" value="PORPHBDMNASE"/>
</dbReference>
<dbReference type="InterPro" id="IPR022418">
    <property type="entry name" value="Porphobilinogen_deaminase_C"/>
</dbReference>
<dbReference type="PANTHER" id="PTHR11557">
    <property type="entry name" value="PORPHOBILINOGEN DEAMINASE"/>
    <property type="match status" value="1"/>
</dbReference>
<dbReference type="Pfam" id="PF01379">
    <property type="entry name" value="Porphobil_deam"/>
    <property type="match status" value="1"/>
</dbReference>
<dbReference type="GO" id="GO:0004418">
    <property type="term" value="F:hydroxymethylbilane synthase activity"/>
    <property type="evidence" value="ECO:0007669"/>
    <property type="project" value="UniProtKB-UniRule"/>
</dbReference>
<reference evidence="11 12" key="1">
    <citation type="submission" date="2016-10" db="EMBL/GenBank/DDBJ databases">
        <authorList>
            <person name="de Groot N.N."/>
        </authorList>
    </citation>
    <scope>NUCLEOTIDE SEQUENCE [LARGE SCALE GENOMIC DNA]</scope>
    <source>
        <strain evidence="11 12">DSM 16077</strain>
    </source>
</reference>
<evidence type="ECO:0000259" key="10">
    <source>
        <dbReference type="Pfam" id="PF03900"/>
    </source>
</evidence>
<keyword evidence="5 8" id="KW-0808">Transferase</keyword>
<dbReference type="UniPathway" id="UPA00251">
    <property type="reaction ID" value="UER00319"/>
</dbReference>
<proteinExistence type="inferred from homology"/>
<comment type="pathway">
    <text evidence="2">Porphyrin-containing compound metabolism; protoporphyrin-IX biosynthesis; coproporphyrinogen-III from 5-aminolevulinate: step 2/4.</text>
</comment>
<dbReference type="SUPFAM" id="SSF54782">
    <property type="entry name" value="Porphobilinogen deaminase (hydroxymethylbilane synthase), C-terminal domain"/>
    <property type="match status" value="1"/>
</dbReference>
<organism evidence="11 12">
    <name type="scientific">Maricaulis salignorans</name>
    <dbReference type="NCBI Taxonomy" id="144026"/>
    <lineage>
        <taxon>Bacteria</taxon>
        <taxon>Pseudomonadati</taxon>
        <taxon>Pseudomonadota</taxon>
        <taxon>Alphaproteobacteria</taxon>
        <taxon>Maricaulales</taxon>
        <taxon>Maricaulaceae</taxon>
        <taxon>Maricaulis</taxon>
    </lineage>
</organism>
<feature type="domain" description="Porphobilinogen deaminase C-terminal" evidence="10">
    <location>
        <begin position="236"/>
        <end position="304"/>
    </location>
</feature>
<dbReference type="GO" id="GO:0006782">
    <property type="term" value="P:protoporphyrinogen IX biosynthetic process"/>
    <property type="evidence" value="ECO:0007669"/>
    <property type="project" value="UniProtKB-UniRule"/>
</dbReference>
<evidence type="ECO:0000256" key="8">
    <source>
        <dbReference type="HAMAP-Rule" id="MF_00260"/>
    </source>
</evidence>